<dbReference type="EMBL" id="UINC01034357">
    <property type="protein sequence ID" value="SVB25072.1"/>
    <property type="molecule type" value="Genomic_DNA"/>
</dbReference>
<protein>
    <submittedName>
        <fullName evidence="2">Uncharacterized protein</fullName>
    </submittedName>
</protein>
<reference evidence="2" key="1">
    <citation type="submission" date="2018-05" db="EMBL/GenBank/DDBJ databases">
        <authorList>
            <person name="Lanie J.A."/>
            <person name="Ng W.-L."/>
            <person name="Kazmierczak K.M."/>
            <person name="Andrzejewski T.M."/>
            <person name="Davidsen T.M."/>
            <person name="Wayne K.J."/>
            <person name="Tettelin H."/>
            <person name="Glass J.I."/>
            <person name="Rusch D."/>
            <person name="Podicherti R."/>
            <person name="Tsui H.-C.T."/>
            <person name="Winkler M.E."/>
        </authorList>
    </citation>
    <scope>NUCLEOTIDE SEQUENCE</scope>
</reference>
<sequence length="98" mass="10009">VAVLLAASACSAGTETTTPAPSTTTAAPATTSTTTTLAPATTQVPTTTTNPPTTTVPASTSDWIEDLLADLQISDTEPQADYDRDDWGSGWSDDDSDC</sequence>
<evidence type="ECO:0000313" key="2">
    <source>
        <dbReference type="EMBL" id="SVB25072.1"/>
    </source>
</evidence>
<evidence type="ECO:0000256" key="1">
    <source>
        <dbReference type="SAM" id="MobiDB-lite"/>
    </source>
</evidence>
<proteinExistence type="predicted"/>
<organism evidence="2">
    <name type="scientific">marine metagenome</name>
    <dbReference type="NCBI Taxonomy" id="408172"/>
    <lineage>
        <taxon>unclassified sequences</taxon>
        <taxon>metagenomes</taxon>
        <taxon>ecological metagenomes</taxon>
    </lineage>
</organism>
<feature type="non-terminal residue" evidence="2">
    <location>
        <position position="1"/>
    </location>
</feature>
<feature type="non-terminal residue" evidence="2">
    <location>
        <position position="98"/>
    </location>
</feature>
<dbReference type="AlphaFoldDB" id="A0A382CGZ7"/>
<feature type="region of interest" description="Disordered" evidence="1">
    <location>
        <begin position="74"/>
        <end position="98"/>
    </location>
</feature>
<feature type="region of interest" description="Disordered" evidence="1">
    <location>
        <begin position="10"/>
        <end position="59"/>
    </location>
</feature>
<gene>
    <name evidence="2" type="ORF">METZ01_LOCUS177926</name>
</gene>
<accession>A0A382CGZ7</accession>
<name>A0A382CGZ7_9ZZZZ</name>